<sequence length="32" mass="3823">MENDEFEVIQTLVTLARSGAYRKKEPLFDKMY</sequence>
<gene>
    <name evidence="1" type="ORF">phiTE_039</name>
</gene>
<keyword evidence="2" id="KW-1185">Reference proteome</keyword>
<dbReference type="RefSeq" id="YP_007392501.1">
    <property type="nucleotide sequence ID" value="NC_020201.1"/>
</dbReference>
<dbReference type="GeneID" id="14515234"/>
<organism evidence="1 2">
    <name type="scientific">Pectobacterium phage phiTE</name>
    <dbReference type="NCBI Taxonomy" id="1116482"/>
    <lineage>
        <taxon>Viruses</taxon>
        <taxon>Duplodnaviria</taxon>
        <taxon>Heunggongvirae</taxon>
        <taxon>Uroviricota</taxon>
        <taxon>Caudoviricetes</taxon>
        <taxon>Vequintavirinae</taxon>
        <taxon>Certrevirus</taxon>
        <taxon>Certrevirus phiTE</taxon>
    </lineage>
</organism>
<protein>
    <submittedName>
        <fullName evidence="1">Uncharacterized protein</fullName>
    </submittedName>
</protein>
<dbReference type="EMBL" id="JQ015307">
    <property type="protein sequence ID" value="AEZ66205.1"/>
    <property type="molecule type" value="Genomic_DNA"/>
</dbReference>
<evidence type="ECO:0000313" key="1">
    <source>
        <dbReference type="EMBL" id="AEZ66205.1"/>
    </source>
</evidence>
<reference evidence="2" key="1">
    <citation type="submission" date="2011-11" db="EMBL/GenBank/DDBJ databases">
        <title>Escape from toxin-antitoxin mediated abortive infection can occur by recombination within a generalized transducing phage of Pectobacterium atrosepticum.</title>
        <authorList>
            <person name="Blower T.R."/>
            <person name="Evans T.J."/>
            <person name="Przybilski R."/>
            <person name="Fineran P.C."/>
            <person name="Salmond G.P.C."/>
        </authorList>
    </citation>
    <scope>NUCLEOTIDE SEQUENCE [LARGE SCALE GENOMIC DNA]</scope>
</reference>
<evidence type="ECO:0000313" key="2">
    <source>
        <dbReference type="Proteomes" id="UP000010999"/>
    </source>
</evidence>
<proteinExistence type="predicted"/>
<dbReference type="Proteomes" id="UP000010999">
    <property type="component" value="Segment"/>
</dbReference>
<reference evidence="1 2" key="2">
    <citation type="journal article" date="2012" name="PLoS Genet.">
        <title>Viral evasion of a bacterial suicide system by RNA-based molecular mimicry enables infectious altruism.</title>
        <authorList>
            <person name="Blower T.R."/>
            <person name="Evans T.J."/>
            <person name="Przybilski R."/>
            <person name="Fineran P.C."/>
            <person name="Salmond G.P."/>
        </authorList>
    </citation>
    <scope>NUCLEOTIDE SEQUENCE [LARGE SCALE GENOMIC DNA]</scope>
</reference>
<accession>K9L514</accession>
<name>K9L514_9CAUD</name>
<dbReference type="KEGG" id="vg:14515234"/>